<reference evidence="1" key="1">
    <citation type="journal article" date="2012" name="Nature">
        <title>The oyster genome reveals stress adaptation and complexity of shell formation.</title>
        <authorList>
            <person name="Zhang G."/>
            <person name="Fang X."/>
            <person name="Guo X."/>
            <person name="Li L."/>
            <person name="Luo R."/>
            <person name="Xu F."/>
            <person name="Yang P."/>
            <person name="Zhang L."/>
            <person name="Wang X."/>
            <person name="Qi H."/>
            <person name="Xiong Z."/>
            <person name="Que H."/>
            <person name="Xie Y."/>
            <person name="Holland P.W."/>
            <person name="Paps J."/>
            <person name="Zhu Y."/>
            <person name="Wu F."/>
            <person name="Chen Y."/>
            <person name="Wang J."/>
            <person name="Peng C."/>
            <person name="Meng J."/>
            <person name="Yang L."/>
            <person name="Liu J."/>
            <person name="Wen B."/>
            <person name="Zhang N."/>
            <person name="Huang Z."/>
            <person name="Zhu Q."/>
            <person name="Feng Y."/>
            <person name="Mount A."/>
            <person name="Hedgecock D."/>
            <person name="Xu Z."/>
            <person name="Liu Y."/>
            <person name="Domazet-Loso T."/>
            <person name="Du Y."/>
            <person name="Sun X."/>
            <person name="Zhang S."/>
            <person name="Liu B."/>
            <person name="Cheng P."/>
            <person name="Jiang X."/>
            <person name="Li J."/>
            <person name="Fan D."/>
            <person name="Wang W."/>
            <person name="Fu W."/>
            <person name="Wang T."/>
            <person name="Wang B."/>
            <person name="Zhang J."/>
            <person name="Peng Z."/>
            <person name="Li Y."/>
            <person name="Li N."/>
            <person name="Wang J."/>
            <person name="Chen M."/>
            <person name="He Y."/>
            <person name="Tan F."/>
            <person name="Song X."/>
            <person name="Zheng Q."/>
            <person name="Huang R."/>
            <person name="Yang H."/>
            <person name="Du X."/>
            <person name="Chen L."/>
            <person name="Yang M."/>
            <person name="Gaffney P.M."/>
            <person name="Wang S."/>
            <person name="Luo L."/>
            <person name="She Z."/>
            <person name="Ming Y."/>
            <person name="Huang W."/>
            <person name="Zhang S."/>
            <person name="Huang B."/>
            <person name="Zhang Y."/>
            <person name="Qu T."/>
            <person name="Ni P."/>
            <person name="Miao G."/>
            <person name="Wang J."/>
            <person name="Wang Q."/>
            <person name="Steinberg C.E."/>
            <person name="Wang H."/>
            <person name="Li N."/>
            <person name="Qian L."/>
            <person name="Zhang G."/>
            <person name="Li Y."/>
            <person name="Yang H."/>
            <person name="Liu X."/>
            <person name="Wang J."/>
            <person name="Yin Y."/>
            <person name="Wang J."/>
        </authorList>
    </citation>
    <scope>NUCLEOTIDE SEQUENCE [LARGE SCALE GENOMIC DNA]</scope>
    <source>
        <strain evidence="1">05x7-T-G4-1.051#20</strain>
    </source>
</reference>
<sequence length="66" mass="7113">MTLVIVTYLIANVAYLGVLSPGEMLQSPAVAVIIPGKRTILPSSSDLAQPQTYRNVILTPLIDPMF</sequence>
<gene>
    <name evidence="1" type="ORF">CGI_10001838</name>
</gene>
<protein>
    <submittedName>
        <fullName evidence="1">Uncharacterized protein</fullName>
    </submittedName>
</protein>
<proteinExistence type="predicted"/>
<dbReference type="HOGENOM" id="CLU_2833679_0_0_1"/>
<organism evidence="1">
    <name type="scientific">Magallana gigas</name>
    <name type="common">Pacific oyster</name>
    <name type="synonym">Crassostrea gigas</name>
    <dbReference type="NCBI Taxonomy" id="29159"/>
    <lineage>
        <taxon>Eukaryota</taxon>
        <taxon>Metazoa</taxon>
        <taxon>Spiralia</taxon>
        <taxon>Lophotrochozoa</taxon>
        <taxon>Mollusca</taxon>
        <taxon>Bivalvia</taxon>
        <taxon>Autobranchia</taxon>
        <taxon>Pteriomorphia</taxon>
        <taxon>Ostreida</taxon>
        <taxon>Ostreoidea</taxon>
        <taxon>Ostreidae</taxon>
        <taxon>Magallana</taxon>
    </lineage>
</organism>
<name>K1QLY2_MAGGI</name>
<evidence type="ECO:0000313" key="1">
    <source>
        <dbReference type="EMBL" id="EKC22636.1"/>
    </source>
</evidence>
<accession>K1QLY2</accession>
<dbReference type="AlphaFoldDB" id="K1QLY2"/>
<dbReference type="EMBL" id="JH817987">
    <property type="protein sequence ID" value="EKC22636.1"/>
    <property type="molecule type" value="Genomic_DNA"/>
</dbReference>
<dbReference type="InParanoid" id="K1QLY2"/>